<proteinExistence type="predicted"/>
<keyword evidence="2" id="KW-0472">Membrane</keyword>
<evidence type="ECO:0000313" key="3">
    <source>
        <dbReference type="EMBL" id="GEN52226.1"/>
    </source>
</evidence>
<dbReference type="RefSeq" id="WP_167506134.1">
    <property type="nucleotide sequence ID" value="NZ_BJYD01000004.1"/>
</dbReference>
<gene>
    <name evidence="3" type="ORF">HFA01_04880</name>
</gene>
<evidence type="ECO:0000313" key="4">
    <source>
        <dbReference type="Proteomes" id="UP000321886"/>
    </source>
</evidence>
<keyword evidence="2" id="KW-0812">Transmembrane</keyword>
<name>A0A511WM54_9BACI</name>
<reference evidence="3 4" key="1">
    <citation type="submission" date="2019-07" db="EMBL/GenBank/DDBJ databases">
        <title>Whole genome shotgun sequence of Halobacillus faecis NBRC 103569.</title>
        <authorList>
            <person name="Hosoyama A."/>
            <person name="Uohara A."/>
            <person name="Ohji S."/>
            <person name="Ichikawa N."/>
        </authorList>
    </citation>
    <scope>NUCLEOTIDE SEQUENCE [LARGE SCALE GENOMIC DNA]</scope>
    <source>
        <strain evidence="3 4">NBRC 103569</strain>
    </source>
</reference>
<evidence type="ECO:0000256" key="2">
    <source>
        <dbReference type="SAM" id="Phobius"/>
    </source>
</evidence>
<accession>A0A511WM54</accession>
<evidence type="ECO:0000256" key="1">
    <source>
        <dbReference type="SAM" id="Coils"/>
    </source>
</evidence>
<organism evidence="3 4">
    <name type="scientific">Halobacillus faecis</name>
    <dbReference type="NCBI Taxonomy" id="360184"/>
    <lineage>
        <taxon>Bacteria</taxon>
        <taxon>Bacillati</taxon>
        <taxon>Bacillota</taxon>
        <taxon>Bacilli</taxon>
        <taxon>Bacillales</taxon>
        <taxon>Bacillaceae</taxon>
        <taxon>Halobacillus</taxon>
    </lineage>
</organism>
<dbReference type="AlphaFoldDB" id="A0A511WM54"/>
<feature type="coiled-coil region" evidence="1">
    <location>
        <begin position="24"/>
        <end position="58"/>
    </location>
</feature>
<feature type="transmembrane region" description="Helical" evidence="2">
    <location>
        <begin position="6"/>
        <end position="26"/>
    </location>
</feature>
<keyword evidence="2" id="KW-1133">Transmembrane helix</keyword>
<comment type="caution">
    <text evidence="3">The sequence shown here is derived from an EMBL/GenBank/DDBJ whole genome shotgun (WGS) entry which is preliminary data.</text>
</comment>
<keyword evidence="4" id="KW-1185">Reference proteome</keyword>
<dbReference type="Proteomes" id="UP000321886">
    <property type="component" value="Unassembled WGS sequence"/>
</dbReference>
<sequence>MDLFLFISVIVGMTFIFLYFVIRYDLKKKTLEFEEKKLELEEKKLELQKQQQEQEEKQ</sequence>
<dbReference type="EMBL" id="BJYD01000004">
    <property type="protein sequence ID" value="GEN52226.1"/>
    <property type="molecule type" value="Genomic_DNA"/>
</dbReference>
<keyword evidence="1" id="KW-0175">Coiled coil</keyword>
<protein>
    <submittedName>
        <fullName evidence="3">Uncharacterized protein</fullName>
    </submittedName>
</protein>